<feature type="compositionally biased region" description="Low complexity" evidence="1">
    <location>
        <begin position="544"/>
        <end position="561"/>
    </location>
</feature>
<proteinExistence type="predicted"/>
<organism evidence="3 4">
    <name type="scientific">Phaedon cochleariae</name>
    <name type="common">Mustard beetle</name>
    <dbReference type="NCBI Taxonomy" id="80249"/>
    <lineage>
        <taxon>Eukaryota</taxon>
        <taxon>Metazoa</taxon>
        <taxon>Ecdysozoa</taxon>
        <taxon>Arthropoda</taxon>
        <taxon>Hexapoda</taxon>
        <taxon>Insecta</taxon>
        <taxon>Pterygota</taxon>
        <taxon>Neoptera</taxon>
        <taxon>Endopterygota</taxon>
        <taxon>Coleoptera</taxon>
        <taxon>Polyphaga</taxon>
        <taxon>Cucujiformia</taxon>
        <taxon>Chrysomeloidea</taxon>
        <taxon>Chrysomelidae</taxon>
        <taxon>Chrysomelinae</taxon>
        <taxon>Chrysomelini</taxon>
        <taxon>Phaedon</taxon>
    </lineage>
</organism>
<feature type="compositionally biased region" description="Low complexity" evidence="1">
    <location>
        <begin position="678"/>
        <end position="703"/>
    </location>
</feature>
<dbReference type="EMBL" id="OU896715">
    <property type="protein sequence ID" value="CAH1183086.1"/>
    <property type="molecule type" value="Genomic_DNA"/>
</dbReference>
<sequence length="1062" mass="104012">MKPKIQSSLLFLIIASVGSSQAHGVKGVFKQSYNSASASSSASAFSSSSSYSSDGSIGINDLTNPSNNNLAAVATASAEAGSNGAIAKAGSGSNSASGTLHSSVDSNTNAGAKILSLGQGTYHPDLASSGSYSGSGTLHSGGDTAGGNKILSLGQGAYHPDLASSGSYSGSGTLHSGVDTAGGNKGQGAYHSAPGKEGCCKGPFPGPIGSIYDFKPAPANGGNPPLVHVLPTTTSAPYNGVQVNYGSNNIEGSSGLSYNLIHSLPGPTGSIYDFKPASQASSGTFSSGSSYGSNAGSNYGSQVQPSQPSINGDVYGSFPGKPGSIHDSKPVGGCSGPSCPGSQGYSGSSYGHQAPSVDIQAPLPGTPGSISFTGIKPVSSNEPGIYQICSGASCDQSSTSFGPIEPDCSGGKCKSGSSGNGGLYHSVSTGGSYNKHTSGQGIDLSKPSYEKPLGCSGSSCNLGPIPGPSGCSGPACSSQPSIPTYGSYGEHNPSYESYDQKPVCSGAACKPGPIAQSGYYPGSYDQRPSGINIDLSNPNSGQFGCSGSSCGSQPASGSSGSYPDVPHNKHTQITGIDLSKQKPSGCSGISCNLGPISGGQGCSGSSCGTYPSVPAAASSAYDQKPICSGVSCNLGPQPAVPTGGSYDQYPSSVSTIPAYPPYDKKPIGCQGSSCNSGATSGSHSGSSAGSHSDSSSQHGSSTHIDLSPSYDQKPLIECSGASCDLGLVPKPCSGSSCSPQPTAGSPYIECSGDSCDLGPIPGIYGCSDSSCEPKSTGDADDFHNSLIDVRNGESTGHSQLSGGSLPGISGGSYHTSNIAPSSMVVPIIPVTSGGTVGASSTGISGTYVKETPIVYPGTGNIPLEPSSSSYGNYDDSKGTNNLVNHTPTPVCSGNACKSQQQGGINSGYAGGNVVIQKSDGTEHSVVDGNEFNSGSHKLHGGSGSYSGSFSGGTSGSSGCTNGNCGLPSLGSGSGSVGAFGHGYSGSSSGSFGGVKGGSGSFSSSGSFAGAGGLKPLSDVLGLGGAFSKSGSFSSSRSFSKSEASAASSAFSGSYSSAVAGSY</sequence>
<keyword evidence="4" id="KW-1185">Reference proteome</keyword>
<evidence type="ECO:0000313" key="4">
    <source>
        <dbReference type="Proteomes" id="UP001153737"/>
    </source>
</evidence>
<evidence type="ECO:0000256" key="1">
    <source>
        <dbReference type="SAM" id="MobiDB-lite"/>
    </source>
</evidence>
<evidence type="ECO:0000256" key="2">
    <source>
        <dbReference type="SAM" id="SignalP"/>
    </source>
</evidence>
<keyword evidence="2" id="KW-0732">Signal</keyword>
<feature type="signal peptide" evidence="2">
    <location>
        <begin position="1"/>
        <end position="22"/>
    </location>
</feature>
<accession>A0A9P0DUV8</accession>
<reference evidence="3" key="1">
    <citation type="submission" date="2022-01" db="EMBL/GenBank/DDBJ databases">
        <authorList>
            <person name="King R."/>
        </authorList>
    </citation>
    <scope>NUCLEOTIDE SEQUENCE</scope>
</reference>
<feature type="region of interest" description="Disordered" evidence="1">
    <location>
        <begin position="544"/>
        <end position="570"/>
    </location>
</feature>
<feature type="region of interest" description="Disordered" evidence="1">
    <location>
        <begin position="678"/>
        <end position="707"/>
    </location>
</feature>
<protein>
    <recommendedName>
        <fullName evidence="5">Fibroin heavy chain-like</fullName>
    </recommendedName>
</protein>
<reference evidence="3" key="2">
    <citation type="submission" date="2022-10" db="EMBL/GenBank/DDBJ databases">
        <authorList>
            <consortium name="ENA_rothamsted_submissions"/>
            <consortium name="culmorum"/>
            <person name="King R."/>
        </authorList>
    </citation>
    <scope>NUCLEOTIDE SEQUENCE</scope>
</reference>
<gene>
    <name evidence="3" type="ORF">PHAECO_LOCUS13034</name>
</gene>
<feature type="region of interest" description="Disordered" evidence="1">
    <location>
        <begin position="1043"/>
        <end position="1062"/>
    </location>
</feature>
<feature type="region of interest" description="Disordered" evidence="1">
    <location>
        <begin position="283"/>
        <end position="340"/>
    </location>
</feature>
<dbReference type="Proteomes" id="UP001153737">
    <property type="component" value="Chromosome 9"/>
</dbReference>
<feature type="chain" id="PRO_5040147170" description="Fibroin heavy chain-like" evidence="2">
    <location>
        <begin position="23"/>
        <end position="1062"/>
    </location>
</feature>
<evidence type="ECO:0000313" key="3">
    <source>
        <dbReference type="EMBL" id="CAH1183086.1"/>
    </source>
</evidence>
<name>A0A9P0DUV8_PHACE</name>
<dbReference type="AlphaFoldDB" id="A0A9P0DUV8"/>
<feature type="compositionally biased region" description="Low complexity" evidence="1">
    <location>
        <begin position="283"/>
        <end position="302"/>
    </location>
</feature>
<dbReference type="OrthoDB" id="6782955at2759"/>
<evidence type="ECO:0008006" key="5">
    <source>
        <dbReference type="Google" id="ProtNLM"/>
    </source>
</evidence>